<sequence length="185" mass="20736">MLATTTLSCAIIWPCPKNLLILFTRSQLQPCMTLAAIEGVVGISSSYESFSRIWRNLFSQHSRSLEFLLCMGVNYERSFRKEEHSRQNILEGGYSCCTHLSWKPGNFFEAQSNVIGIGSEARLPHCPIEVETNSTRGETSGYVTFIAEFQREIPCATDAFGLKISEESEPRTQNLRQGNLNNSSA</sequence>
<dbReference type="EMBL" id="JAYMYQ010000006">
    <property type="protein sequence ID" value="KAK7324198.1"/>
    <property type="molecule type" value="Genomic_DNA"/>
</dbReference>
<evidence type="ECO:0000313" key="2">
    <source>
        <dbReference type="Proteomes" id="UP001367508"/>
    </source>
</evidence>
<gene>
    <name evidence="1" type="ORF">VNO77_27724</name>
</gene>
<reference evidence="1 2" key="1">
    <citation type="submission" date="2024-01" db="EMBL/GenBank/DDBJ databases">
        <title>The genomes of 5 underutilized Papilionoideae crops provide insights into root nodulation and disease resistanc.</title>
        <authorList>
            <person name="Jiang F."/>
        </authorList>
    </citation>
    <scope>NUCLEOTIDE SEQUENCE [LARGE SCALE GENOMIC DNA]</scope>
    <source>
        <strain evidence="1">LVBAO_FW01</strain>
        <tissue evidence="1">Leaves</tissue>
    </source>
</reference>
<organism evidence="1 2">
    <name type="scientific">Canavalia gladiata</name>
    <name type="common">Sword bean</name>
    <name type="synonym">Dolichos gladiatus</name>
    <dbReference type="NCBI Taxonomy" id="3824"/>
    <lineage>
        <taxon>Eukaryota</taxon>
        <taxon>Viridiplantae</taxon>
        <taxon>Streptophyta</taxon>
        <taxon>Embryophyta</taxon>
        <taxon>Tracheophyta</taxon>
        <taxon>Spermatophyta</taxon>
        <taxon>Magnoliopsida</taxon>
        <taxon>eudicotyledons</taxon>
        <taxon>Gunneridae</taxon>
        <taxon>Pentapetalae</taxon>
        <taxon>rosids</taxon>
        <taxon>fabids</taxon>
        <taxon>Fabales</taxon>
        <taxon>Fabaceae</taxon>
        <taxon>Papilionoideae</taxon>
        <taxon>50 kb inversion clade</taxon>
        <taxon>NPAAA clade</taxon>
        <taxon>indigoferoid/millettioid clade</taxon>
        <taxon>Phaseoleae</taxon>
        <taxon>Canavalia</taxon>
    </lineage>
</organism>
<keyword evidence="2" id="KW-1185">Reference proteome</keyword>
<protein>
    <submittedName>
        <fullName evidence="1">Uncharacterized protein</fullName>
    </submittedName>
</protein>
<comment type="caution">
    <text evidence="1">The sequence shown here is derived from an EMBL/GenBank/DDBJ whole genome shotgun (WGS) entry which is preliminary data.</text>
</comment>
<accession>A0AAN9QAS2</accession>
<name>A0AAN9QAS2_CANGL</name>
<evidence type="ECO:0000313" key="1">
    <source>
        <dbReference type="EMBL" id="KAK7324198.1"/>
    </source>
</evidence>
<dbReference type="AlphaFoldDB" id="A0AAN9QAS2"/>
<proteinExistence type="predicted"/>
<dbReference type="Proteomes" id="UP001367508">
    <property type="component" value="Unassembled WGS sequence"/>
</dbReference>